<evidence type="ECO:0000313" key="6">
    <source>
        <dbReference type="Proteomes" id="UP000280406"/>
    </source>
</evidence>
<dbReference type="RefSeq" id="WP_124765715.1">
    <property type="nucleotide sequence ID" value="NZ_CP076614.1"/>
</dbReference>
<reference evidence="1 5" key="1">
    <citation type="submission" date="2018-11" db="EMBL/GenBank/DDBJ databases">
        <title>Genomes From Bacteria Associated with the Canine Oral Cavity: a Test Case for Automated Genome-Based Taxonomic Assignment.</title>
        <authorList>
            <person name="Coil D.A."/>
            <person name="Jospin G."/>
            <person name="Darling A.E."/>
            <person name="Wallis C."/>
            <person name="Davis I.J."/>
            <person name="Harris S."/>
            <person name="Eisen J.A."/>
            <person name="Holcombe L.J."/>
            <person name="O'Flynn C."/>
        </authorList>
    </citation>
    <scope>NUCLEOTIDE SEQUENCE [LARGE SCALE GENOMIC DNA]</scope>
    <source>
        <strain evidence="1 5">OH953</strain>
    </source>
</reference>
<dbReference type="Proteomes" id="UP000277597">
    <property type="component" value="Unassembled WGS sequence"/>
</dbReference>
<evidence type="ECO:0000313" key="1">
    <source>
        <dbReference type="EMBL" id="RRC91012.1"/>
    </source>
</evidence>
<dbReference type="EMBL" id="RQZI01000012">
    <property type="protein sequence ID" value="RRC91012.1"/>
    <property type="molecule type" value="Genomic_DNA"/>
</dbReference>
<evidence type="ECO:0000313" key="5">
    <source>
        <dbReference type="Proteomes" id="UP000277597"/>
    </source>
</evidence>
<gene>
    <name evidence="3" type="ORF">D8869_05335</name>
    <name evidence="2" type="ORF">D8887_01035</name>
    <name evidence="1" type="ORF">EII39_09560</name>
</gene>
<evidence type="ECO:0000313" key="3">
    <source>
        <dbReference type="EMBL" id="RSI52878.1"/>
    </source>
</evidence>
<comment type="caution">
    <text evidence="1">The sequence shown here is derived from an EMBL/GenBank/DDBJ whole genome shotgun (WGS) entry which is preliminary data.</text>
</comment>
<evidence type="ECO:0000313" key="2">
    <source>
        <dbReference type="EMBL" id="RSI12244.1"/>
    </source>
</evidence>
<dbReference type="Proteomes" id="UP000269317">
    <property type="component" value="Unassembled WGS sequence"/>
</dbReference>
<protein>
    <submittedName>
        <fullName evidence="1">Uncharacterized protein</fullName>
    </submittedName>
</protein>
<reference evidence="4 6" key="2">
    <citation type="submission" date="2018-11" db="EMBL/GenBank/DDBJ databases">
        <title>Species Designations Belie Phenotypic and Genotypic Heterogeneity in Oral Streptococci.</title>
        <authorList>
            <person name="Velsko I."/>
        </authorList>
    </citation>
    <scope>NUCLEOTIDE SEQUENCE [LARGE SCALE GENOMIC DNA]</scope>
    <source>
        <strain evidence="3 6">BCC37</strain>
        <strain evidence="2 4">KLC03</strain>
    </source>
</reference>
<organism evidence="1 5">
    <name type="scientific">Streptococcus sanguinis</name>
    <dbReference type="NCBI Taxonomy" id="1305"/>
    <lineage>
        <taxon>Bacteria</taxon>
        <taxon>Bacillati</taxon>
        <taxon>Bacillota</taxon>
        <taxon>Bacilli</taxon>
        <taxon>Lactobacillales</taxon>
        <taxon>Streptococcaceae</taxon>
        <taxon>Streptococcus</taxon>
    </lineage>
</organism>
<dbReference type="Proteomes" id="UP000280406">
    <property type="component" value="Unassembled WGS sequence"/>
</dbReference>
<dbReference type="EMBL" id="RJND01000003">
    <property type="protein sequence ID" value="RSI52878.1"/>
    <property type="molecule type" value="Genomic_DNA"/>
</dbReference>
<sequence>MALKNLSHFTAFNAPEFLKRKELRFISATRWIEKIDKSSEVEKGVKVGLLIFSDDSDYPNEKTNIGEQLTVKVPYGAIEDYADYMPMGTICEIVDIEKASVYGEYRNQLSITAKVIRADEEIVEL</sequence>
<evidence type="ECO:0000313" key="4">
    <source>
        <dbReference type="Proteomes" id="UP000269317"/>
    </source>
</evidence>
<dbReference type="EMBL" id="RJML01000001">
    <property type="protein sequence ID" value="RSI12244.1"/>
    <property type="molecule type" value="Genomic_DNA"/>
</dbReference>
<name>A0A3P1S487_STRSA</name>
<accession>A0A3P1S487</accession>
<proteinExistence type="predicted"/>
<dbReference type="AlphaFoldDB" id="A0A3P1S487"/>